<dbReference type="Pfam" id="PF06075">
    <property type="entry name" value="DUF936"/>
    <property type="match status" value="1"/>
</dbReference>
<dbReference type="InterPro" id="IPR048297">
    <property type="entry name" value="DUF936_dom_pln"/>
</dbReference>
<feature type="domain" description="DUF6857" evidence="3">
    <location>
        <begin position="346"/>
        <end position="620"/>
    </location>
</feature>
<feature type="region of interest" description="Disordered" evidence="1">
    <location>
        <begin position="216"/>
        <end position="306"/>
    </location>
</feature>
<dbReference type="EMBL" id="JAMRDG010000001">
    <property type="protein sequence ID" value="KAJ3697890.1"/>
    <property type="molecule type" value="Genomic_DNA"/>
</dbReference>
<feature type="compositionally biased region" description="Basic residues" evidence="1">
    <location>
        <begin position="267"/>
        <end position="276"/>
    </location>
</feature>
<dbReference type="PANTHER" id="PTHR31928:SF13">
    <property type="entry name" value="OS07G0588300 PROTEIN"/>
    <property type="match status" value="1"/>
</dbReference>
<dbReference type="AlphaFoldDB" id="A0AAD5ZHF1"/>
<sequence length="634" mass="70207">MAHFSSTAMSSLRPGVILKLLQAADPSSRKDTIPLTGHLVPAVLQVTGITPAVAGPDIFAGHQGFYLRLSDLSHSSYFSLPAEHDDLILADRLHLGQLLQVNCLKPSVPVPILHEFLVLPGRFPCLKDTADLTVPNPNSNRTSTDIKKVIYTSSCVFPTRAPPSPKVKSHLPRSVSATASRTWFMSSPQENSTLKKGDLERRNSEVLSELRKIRVTCPDDDSGNDSDESSRSRFSSCTSSSSNYSSLPNTATLKSVRKGWDDTQSLKRIKPTHSRSRSASLSPNRLGPLRSIPKNPSSLETMSSKRKTERAFNVLGGFSKRKIYPTPPKTTRESSCTPSNFCAANCVKWPESSVAWTSLSQNLSKHGREALKHRDSALQTALDALMEASASNILIQCLSKYAEIHSDKDDDPKDLIDRYLKFQRDLDQAILITQSMVKQKQLNKAMSKTASERKQCAFSWIKAALESNLTKYPNQTIPHSRFTSPVDETLGESKIVSPVSCCQKARSRKGGDNLAEQNSFLTVLELATALRIESTRWFLKYVEKFLDAVEACESHVGGVLCQMKKLDDWLNDVVKKEKVVLVDKSKDSAMLSEDEDEACERVRKKIYGVLLRHVESTAVALESISVADEGREIE</sequence>
<protein>
    <submittedName>
        <fullName evidence="4">Uncharacterized protein</fullName>
    </submittedName>
</protein>
<dbReference type="PANTHER" id="PTHR31928">
    <property type="entry name" value="EXPRESSED PROTEIN"/>
    <property type="match status" value="1"/>
</dbReference>
<name>A0AAD5ZHF1_9POAL</name>
<evidence type="ECO:0000259" key="2">
    <source>
        <dbReference type="Pfam" id="PF06075"/>
    </source>
</evidence>
<dbReference type="Proteomes" id="UP001210211">
    <property type="component" value="Unassembled WGS sequence"/>
</dbReference>
<feature type="compositionally biased region" description="Low complexity" evidence="1">
    <location>
        <begin position="232"/>
        <end position="246"/>
    </location>
</feature>
<evidence type="ECO:0000259" key="3">
    <source>
        <dbReference type="Pfam" id="PF21647"/>
    </source>
</evidence>
<organism evidence="4 5">
    <name type="scientific">Rhynchospora tenuis</name>
    <dbReference type="NCBI Taxonomy" id="198213"/>
    <lineage>
        <taxon>Eukaryota</taxon>
        <taxon>Viridiplantae</taxon>
        <taxon>Streptophyta</taxon>
        <taxon>Embryophyta</taxon>
        <taxon>Tracheophyta</taxon>
        <taxon>Spermatophyta</taxon>
        <taxon>Magnoliopsida</taxon>
        <taxon>Liliopsida</taxon>
        <taxon>Poales</taxon>
        <taxon>Cyperaceae</taxon>
        <taxon>Cyperoideae</taxon>
        <taxon>Rhynchosporeae</taxon>
        <taxon>Rhynchospora</taxon>
    </lineage>
</organism>
<comment type="caution">
    <text evidence="4">The sequence shown here is derived from an EMBL/GenBank/DDBJ whole genome shotgun (WGS) entry which is preliminary data.</text>
</comment>
<dbReference type="Pfam" id="PF21647">
    <property type="entry name" value="DUF6857"/>
    <property type="match status" value="1"/>
</dbReference>
<reference evidence="4 5" key="1">
    <citation type="journal article" date="2022" name="Cell">
        <title>Repeat-based holocentromeres influence genome architecture and karyotype evolution.</title>
        <authorList>
            <person name="Hofstatter P.G."/>
            <person name="Thangavel G."/>
            <person name="Lux T."/>
            <person name="Neumann P."/>
            <person name="Vondrak T."/>
            <person name="Novak P."/>
            <person name="Zhang M."/>
            <person name="Costa L."/>
            <person name="Castellani M."/>
            <person name="Scott A."/>
            <person name="Toegelov H."/>
            <person name="Fuchs J."/>
            <person name="Mata-Sucre Y."/>
            <person name="Dias Y."/>
            <person name="Vanzela A.L.L."/>
            <person name="Huettel B."/>
            <person name="Almeida C.C.S."/>
            <person name="Simkova H."/>
            <person name="Souza G."/>
            <person name="Pedrosa-Harand A."/>
            <person name="Macas J."/>
            <person name="Mayer K.F.X."/>
            <person name="Houben A."/>
            <person name="Marques A."/>
        </authorList>
    </citation>
    <scope>NUCLEOTIDE SEQUENCE [LARGE SCALE GENOMIC DNA]</scope>
    <source>
        <strain evidence="4">RhyTen1mFocal</strain>
    </source>
</reference>
<gene>
    <name evidence="4" type="ORF">LUZ61_001595</name>
</gene>
<evidence type="ECO:0000313" key="4">
    <source>
        <dbReference type="EMBL" id="KAJ3697890.1"/>
    </source>
</evidence>
<keyword evidence="5" id="KW-1185">Reference proteome</keyword>
<dbReference type="InterPro" id="IPR010341">
    <property type="entry name" value="DUF936_pln"/>
</dbReference>
<feature type="compositionally biased region" description="Acidic residues" evidence="1">
    <location>
        <begin position="218"/>
        <end position="227"/>
    </location>
</feature>
<dbReference type="InterPro" id="IPR049172">
    <property type="entry name" value="DUF6857_pln"/>
</dbReference>
<feature type="domain" description="DUF936" evidence="2">
    <location>
        <begin position="12"/>
        <end position="133"/>
    </location>
</feature>
<evidence type="ECO:0000313" key="5">
    <source>
        <dbReference type="Proteomes" id="UP001210211"/>
    </source>
</evidence>
<evidence type="ECO:0000256" key="1">
    <source>
        <dbReference type="SAM" id="MobiDB-lite"/>
    </source>
</evidence>
<accession>A0AAD5ZHF1</accession>
<proteinExistence type="predicted"/>